<gene>
    <name evidence="3" type="ORF">OEV98_13050</name>
</gene>
<dbReference type="SUPFAM" id="SSF56300">
    <property type="entry name" value="Metallo-dependent phosphatases"/>
    <property type="match status" value="1"/>
</dbReference>
<evidence type="ECO:0000313" key="3">
    <source>
        <dbReference type="EMBL" id="MCU9614466.1"/>
    </source>
</evidence>
<comment type="caution">
    <text evidence="3">The sequence shown here is derived from an EMBL/GenBank/DDBJ whole genome shotgun (WGS) entry which is preliminary data.</text>
</comment>
<dbReference type="PIRSF" id="PIRSF000883">
    <property type="entry name" value="Pesterase_MJ0912"/>
    <property type="match status" value="1"/>
</dbReference>
<dbReference type="EMBL" id="JAOUSF010000004">
    <property type="protein sequence ID" value="MCU9614466.1"/>
    <property type="molecule type" value="Genomic_DNA"/>
</dbReference>
<sequence length="240" mass="26765">MKIAFISDIHGNAVALEAVLADIKTQEVDKIFVLGDICFRGPEPKRSLQLIQQLHTDVVKGNADEWVVRGIQKGEVPDQAFAMMAKEREWIKAKLSEEDIAYLDSLPQDVTFSVNDSISIHAFHATPNSLFDAVLPDAADDTLKEMFMQNSDASVYVYGHIHKSYVRYIEGIIVINIGSVGLPFDGVAMASYGLLEIHEQKVQVAIRRVGYDREKVISLYQTSDYPNGEMMSKIIKTGSQ</sequence>
<dbReference type="InterPro" id="IPR024654">
    <property type="entry name" value="Calcineurin-like_PHP_lpxH"/>
</dbReference>
<organism evidence="3 4">
    <name type="scientific">Perspicuibacillus lycopersici</name>
    <dbReference type="NCBI Taxonomy" id="1325689"/>
    <lineage>
        <taxon>Bacteria</taxon>
        <taxon>Bacillati</taxon>
        <taxon>Bacillota</taxon>
        <taxon>Bacilli</taxon>
        <taxon>Bacillales</taxon>
        <taxon>Bacillaceae</taxon>
        <taxon>Perspicuibacillus</taxon>
    </lineage>
</organism>
<keyword evidence="4" id="KW-1185">Reference proteome</keyword>
<evidence type="ECO:0000259" key="2">
    <source>
        <dbReference type="Pfam" id="PF12850"/>
    </source>
</evidence>
<dbReference type="GO" id="GO:0005737">
    <property type="term" value="C:cytoplasm"/>
    <property type="evidence" value="ECO:0007669"/>
    <property type="project" value="TreeGrafter"/>
</dbReference>
<comment type="similarity">
    <text evidence="1">Belongs to the metallophosphoesterase superfamily. YfcE family.</text>
</comment>
<dbReference type="RefSeq" id="WP_263073748.1">
    <property type="nucleotide sequence ID" value="NZ_JAOUSF010000004.1"/>
</dbReference>
<dbReference type="InterPro" id="IPR011152">
    <property type="entry name" value="Pesterase_MJ0912"/>
</dbReference>
<protein>
    <submittedName>
        <fullName evidence="3">Metallophosphatase family protein</fullName>
    </submittedName>
</protein>
<dbReference type="AlphaFoldDB" id="A0AAE3IW33"/>
<evidence type="ECO:0000313" key="4">
    <source>
        <dbReference type="Proteomes" id="UP001209318"/>
    </source>
</evidence>
<name>A0AAE3IW33_9BACI</name>
<dbReference type="InterPro" id="IPR050126">
    <property type="entry name" value="Ap4A_hydrolase"/>
</dbReference>
<dbReference type="Proteomes" id="UP001209318">
    <property type="component" value="Unassembled WGS sequence"/>
</dbReference>
<proteinExistence type="inferred from homology"/>
<accession>A0AAE3IW33</accession>
<dbReference type="GO" id="GO:0016791">
    <property type="term" value="F:phosphatase activity"/>
    <property type="evidence" value="ECO:0007669"/>
    <property type="project" value="TreeGrafter"/>
</dbReference>
<feature type="domain" description="Calcineurin-like phosphoesterase" evidence="2">
    <location>
        <begin position="1"/>
        <end position="199"/>
    </location>
</feature>
<reference evidence="3" key="1">
    <citation type="submission" date="2022-10" db="EMBL/GenBank/DDBJ databases">
        <title>Description of Fervidibacillus gen. nov. in the family Fervidibacillaceae fam. nov. with two species, Fervidibacillus albus sp. nov., and Fervidibacillus halotolerans sp. nov., isolated from tidal flat sediments.</title>
        <authorList>
            <person name="Kwon K.K."/>
            <person name="Yang S.-H."/>
        </authorList>
    </citation>
    <scope>NUCLEOTIDE SEQUENCE</scope>
    <source>
        <strain evidence="3">JCM 19140</strain>
    </source>
</reference>
<evidence type="ECO:0000256" key="1">
    <source>
        <dbReference type="ARBA" id="ARBA00008950"/>
    </source>
</evidence>
<dbReference type="PANTHER" id="PTHR42850:SF2">
    <property type="entry name" value="BLL5683 PROTEIN"/>
    <property type="match status" value="1"/>
</dbReference>
<dbReference type="Pfam" id="PF12850">
    <property type="entry name" value="Metallophos_2"/>
    <property type="match status" value="1"/>
</dbReference>
<dbReference type="InterPro" id="IPR029052">
    <property type="entry name" value="Metallo-depent_PP-like"/>
</dbReference>
<dbReference type="Gene3D" id="3.60.21.10">
    <property type="match status" value="1"/>
</dbReference>
<dbReference type="PANTHER" id="PTHR42850">
    <property type="entry name" value="METALLOPHOSPHOESTERASE"/>
    <property type="match status" value="1"/>
</dbReference>